<dbReference type="CDD" id="cd07197">
    <property type="entry name" value="nitrilase"/>
    <property type="match status" value="1"/>
</dbReference>
<reference evidence="4 5" key="1">
    <citation type="submission" date="2014-03" db="EMBL/GenBank/DDBJ databases">
        <title>Whole genome sequence of Novosphingobium resinovorum KF1.</title>
        <authorList>
            <person name="Gan H.M."/>
            <person name="Gan H.Y."/>
            <person name="Chew T.H."/>
            <person name="Savka M.A."/>
        </authorList>
    </citation>
    <scope>NUCLEOTIDE SEQUENCE [LARGE SCALE GENOMIC DNA]</scope>
    <source>
        <strain evidence="4 5">KF1</strain>
    </source>
</reference>
<dbReference type="Proteomes" id="UP000094626">
    <property type="component" value="Plasmid pSA1"/>
</dbReference>
<dbReference type="InterPro" id="IPR036526">
    <property type="entry name" value="C-N_Hydrolase_sf"/>
</dbReference>
<dbReference type="PANTHER" id="PTHR43674:SF16">
    <property type="entry name" value="CARBON-NITROGEN FAMILY, PUTATIVE (AFU_ORTHOLOGUE AFUA_5G02350)-RELATED"/>
    <property type="match status" value="1"/>
</dbReference>
<dbReference type="KEGG" id="nre:BES08_22285"/>
<name>A0A031JRW3_9SPHN</name>
<evidence type="ECO:0000259" key="2">
    <source>
        <dbReference type="PROSITE" id="PS50263"/>
    </source>
</evidence>
<dbReference type="RefSeq" id="WP_036526985.1">
    <property type="nucleotide sequence ID" value="NZ_CP017076.1"/>
</dbReference>
<dbReference type="eggNOG" id="COG0388">
    <property type="taxonomic scope" value="Bacteria"/>
</dbReference>
<reference evidence="6" key="3">
    <citation type="journal article" date="2017" name="J. Biotechnol.">
        <title>Complete genome sequence of Novosphingobium resinovorum SA1, a versatile xenobiotic-degrading bacterium capable of utilizing sulfanilic acid.</title>
        <authorList>
            <person name="Hegedus B."/>
            <person name="Kos P.B."/>
            <person name="Balint B."/>
            <person name="Maroti G."/>
            <person name="Gan H.M."/>
            <person name="Perei K."/>
            <person name="Rakhely G."/>
        </authorList>
    </citation>
    <scope>NUCLEOTIDE SEQUENCE [LARGE SCALE GENOMIC DNA]</scope>
    <source>
        <strain evidence="6">SA1</strain>
    </source>
</reference>
<evidence type="ECO:0000313" key="5">
    <source>
        <dbReference type="Proteomes" id="UP000024329"/>
    </source>
</evidence>
<keyword evidence="1" id="KW-0378">Hydrolase</keyword>
<dbReference type="PATRIC" id="fig|158500.4.peg.3340"/>
<dbReference type="Pfam" id="PF00795">
    <property type="entry name" value="CN_hydrolase"/>
    <property type="match status" value="2"/>
</dbReference>
<evidence type="ECO:0000313" key="6">
    <source>
        <dbReference type="Proteomes" id="UP000094626"/>
    </source>
</evidence>
<feature type="domain" description="CN hydrolase" evidence="2">
    <location>
        <begin position="293"/>
        <end position="520"/>
    </location>
</feature>
<dbReference type="Proteomes" id="UP000024329">
    <property type="component" value="Unassembled WGS sequence"/>
</dbReference>
<evidence type="ECO:0000256" key="1">
    <source>
        <dbReference type="ARBA" id="ARBA00022801"/>
    </source>
</evidence>
<dbReference type="Gene3D" id="3.60.110.10">
    <property type="entry name" value="Carbon-nitrogen hydrolase"/>
    <property type="match status" value="2"/>
</dbReference>
<geneLocation type="plasmid" evidence="3 6">
    <name>pSA1</name>
</geneLocation>
<dbReference type="GO" id="GO:0016811">
    <property type="term" value="F:hydrolase activity, acting on carbon-nitrogen (but not peptide) bonds, in linear amides"/>
    <property type="evidence" value="ECO:0007669"/>
    <property type="project" value="TreeGrafter"/>
</dbReference>
<dbReference type="AlphaFoldDB" id="A0A031JRW3"/>
<dbReference type="EMBL" id="JFYZ01000016">
    <property type="protein sequence ID" value="EZP80511.1"/>
    <property type="molecule type" value="Genomic_DNA"/>
</dbReference>
<sequence>MLRVATAQFETGKDTDRVLADILRLADEAAAGGARLVHFQECCNYPTSYTDREHAWREAVTLEGPLVSAIRAKAREHGLFIGFNAAVRGPFPKAWMVNHLIGPDGEYIGSNKKQVLMWIERDAFFPSDEDGRVYDTEIGRIGMISCMDGLVPETSRTMACLGADIVLNSLCSNGVDEANLHIPARAAENGYFMISANRVGDMVKGQDLQDLIDAAGMTRDFVKGAGESQVVGPDGMPLARATHDDIGLVFADIDLSTLEREDRMARRRPELYTLMGEDNAALAALAEDRAPAGKVALTTIVPGGATFDERLAQAREMIASAPAGLAVLPEFFAWDLGDDTRLDEATAALIKAAAEARTYLVAGLPGREHGKRVNRAVLFGPEGVIGEYGQIHADPGSNDMALGDDLPVFDLPFGRLGLLLGEDLLFPEAARVLARKGTDLIACPTAWREDWHHELMLTARSAENHVTIVSAGRSDSLCAKPGTVCTTPPEYRFPQTKEVNAPDRHMAPSLTGAFTVEVDLAPNRDKRLMGATDLIMDTRPELYGAILALRESVPA</sequence>
<feature type="domain" description="CN hydrolase" evidence="2">
    <location>
        <begin position="2"/>
        <end position="255"/>
    </location>
</feature>
<proteinExistence type="predicted"/>
<protein>
    <submittedName>
        <fullName evidence="4">Nitrilase 1 like protein</fullName>
    </submittedName>
</protein>
<dbReference type="PANTHER" id="PTHR43674">
    <property type="entry name" value="NITRILASE C965.09-RELATED"/>
    <property type="match status" value="1"/>
</dbReference>
<evidence type="ECO:0000313" key="4">
    <source>
        <dbReference type="EMBL" id="EZP80511.1"/>
    </source>
</evidence>
<gene>
    <name evidence="3" type="ORF">BES08_22285</name>
    <name evidence="4" type="ORF">BV97_03278</name>
</gene>
<accession>A0A031JRW3</accession>
<dbReference type="PROSITE" id="PS50263">
    <property type="entry name" value="CN_HYDROLASE"/>
    <property type="match status" value="2"/>
</dbReference>
<keyword evidence="3" id="KW-0614">Plasmid</keyword>
<dbReference type="EMBL" id="CP017076">
    <property type="protein sequence ID" value="AOR79536.1"/>
    <property type="molecule type" value="Genomic_DNA"/>
</dbReference>
<dbReference type="SUPFAM" id="SSF56317">
    <property type="entry name" value="Carbon-nitrogen hydrolase"/>
    <property type="match status" value="2"/>
</dbReference>
<dbReference type="InterPro" id="IPR003010">
    <property type="entry name" value="C-N_Hydrolase"/>
</dbReference>
<dbReference type="OrthoDB" id="9803803at2"/>
<dbReference type="InterPro" id="IPR050345">
    <property type="entry name" value="Aliph_Amidase/BUP"/>
</dbReference>
<organism evidence="4 5">
    <name type="scientific">Novosphingobium resinovorum</name>
    <dbReference type="NCBI Taxonomy" id="158500"/>
    <lineage>
        <taxon>Bacteria</taxon>
        <taxon>Pseudomonadati</taxon>
        <taxon>Pseudomonadota</taxon>
        <taxon>Alphaproteobacteria</taxon>
        <taxon>Sphingomonadales</taxon>
        <taxon>Sphingomonadaceae</taxon>
        <taxon>Novosphingobium</taxon>
    </lineage>
</organism>
<keyword evidence="6" id="KW-1185">Reference proteome</keyword>
<reference evidence="3" key="2">
    <citation type="submission" date="2016-08" db="EMBL/GenBank/DDBJ databases">
        <authorList>
            <person name="Seilhamer J.J."/>
        </authorList>
    </citation>
    <scope>NUCLEOTIDE SEQUENCE [LARGE SCALE GENOMIC DNA]</scope>
    <source>
        <strain evidence="3">SA1</strain>
        <plasmid evidence="3">pSA1</plasmid>
    </source>
</reference>
<evidence type="ECO:0000313" key="3">
    <source>
        <dbReference type="EMBL" id="AOR79536.1"/>
    </source>
</evidence>